<dbReference type="EMBL" id="VSSQ01129087">
    <property type="protein sequence ID" value="MPN57504.1"/>
    <property type="molecule type" value="Genomic_DNA"/>
</dbReference>
<evidence type="ECO:0000313" key="1">
    <source>
        <dbReference type="EMBL" id="MPN57504.1"/>
    </source>
</evidence>
<gene>
    <name evidence="1" type="ORF">SDC9_205198</name>
</gene>
<organism evidence="1">
    <name type="scientific">bioreactor metagenome</name>
    <dbReference type="NCBI Taxonomy" id="1076179"/>
    <lineage>
        <taxon>unclassified sequences</taxon>
        <taxon>metagenomes</taxon>
        <taxon>ecological metagenomes</taxon>
    </lineage>
</organism>
<sequence>MDDKIRSTKKDGWRDHPQKLKAVRNAIAEVLKDHGITEENEIHRIFDLVNNQRDY</sequence>
<protein>
    <submittedName>
        <fullName evidence="1">Uncharacterized protein</fullName>
    </submittedName>
</protein>
<proteinExistence type="predicted"/>
<dbReference type="AlphaFoldDB" id="A0A645JAL3"/>
<comment type="caution">
    <text evidence="1">The sequence shown here is derived from an EMBL/GenBank/DDBJ whole genome shotgun (WGS) entry which is preliminary data.</text>
</comment>
<reference evidence="1" key="1">
    <citation type="submission" date="2019-08" db="EMBL/GenBank/DDBJ databases">
        <authorList>
            <person name="Kucharzyk K."/>
            <person name="Murdoch R.W."/>
            <person name="Higgins S."/>
            <person name="Loffler F."/>
        </authorList>
    </citation>
    <scope>NUCLEOTIDE SEQUENCE</scope>
</reference>
<accession>A0A645JAL3</accession>
<name>A0A645JAL3_9ZZZZ</name>